<dbReference type="AlphaFoldDB" id="A0A8X6TI54"/>
<feature type="region of interest" description="Disordered" evidence="1">
    <location>
        <begin position="1"/>
        <end position="28"/>
    </location>
</feature>
<evidence type="ECO:0000256" key="1">
    <source>
        <dbReference type="SAM" id="MobiDB-lite"/>
    </source>
</evidence>
<keyword evidence="3" id="KW-1185">Reference proteome</keyword>
<evidence type="ECO:0000313" key="2">
    <source>
        <dbReference type="EMBL" id="GFT17075.1"/>
    </source>
</evidence>
<gene>
    <name evidence="2" type="ORF">NPIL_528951</name>
</gene>
<protein>
    <submittedName>
        <fullName evidence="2">Uncharacterized protein</fullName>
    </submittedName>
</protein>
<evidence type="ECO:0000313" key="3">
    <source>
        <dbReference type="Proteomes" id="UP000887013"/>
    </source>
</evidence>
<organism evidence="2 3">
    <name type="scientific">Nephila pilipes</name>
    <name type="common">Giant wood spider</name>
    <name type="synonym">Nephila maculata</name>
    <dbReference type="NCBI Taxonomy" id="299642"/>
    <lineage>
        <taxon>Eukaryota</taxon>
        <taxon>Metazoa</taxon>
        <taxon>Ecdysozoa</taxon>
        <taxon>Arthropoda</taxon>
        <taxon>Chelicerata</taxon>
        <taxon>Arachnida</taxon>
        <taxon>Araneae</taxon>
        <taxon>Araneomorphae</taxon>
        <taxon>Entelegynae</taxon>
        <taxon>Araneoidea</taxon>
        <taxon>Nephilidae</taxon>
        <taxon>Nephila</taxon>
    </lineage>
</organism>
<proteinExistence type="predicted"/>
<sequence>MGLSVIGMKNPTKEGEALRKEPNHTSVNNEDMEKIFECPADHKNNNVVKWIKLTILFGKLDVKRFDCLLSSSTTPSEEPYE</sequence>
<reference evidence="2" key="1">
    <citation type="submission" date="2020-08" db="EMBL/GenBank/DDBJ databases">
        <title>Multicomponent nature underlies the extraordinary mechanical properties of spider dragline silk.</title>
        <authorList>
            <person name="Kono N."/>
            <person name="Nakamura H."/>
            <person name="Mori M."/>
            <person name="Yoshida Y."/>
            <person name="Ohtoshi R."/>
            <person name="Malay A.D."/>
            <person name="Moran D.A.P."/>
            <person name="Tomita M."/>
            <person name="Numata K."/>
            <person name="Arakawa K."/>
        </authorList>
    </citation>
    <scope>NUCLEOTIDE SEQUENCE</scope>
</reference>
<dbReference type="Proteomes" id="UP000887013">
    <property type="component" value="Unassembled WGS sequence"/>
</dbReference>
<dbReference type="EMBL" id="BMAW01010062">
    <property type="protein sequence ID" value="GFT17075.1"/>
    <property type="molecule type" value="Genomic_DNA"/>
</dbReference>
<name>A0A8X6TI54_NEPPI</name>
<feature type="compositionally biased region" description="Basic and acidic residues" evidence="1">
    <location>
        <begin position="11"/>
        <end position="23"/>
    </location>
</feature>
<comment type="caution">
    <text evidence="2">The sequence shown here is derived from an EMBL/GenBank/DDBJ whole genome shotgun (WGS) entry which is preliminary data.</text>
</comment>
<accession>A0A8X6TI54</accession>